<comment type="caution">
    <text evidence="2">The sequence shown here is derived from an EMBL/GenBank/DDBJ whole genome shotgun (WGS) entry which is preliminary data.</text>
</comment>
<protein>
    <submittedName>
        <fullName evidence="2">Uncharacterized protein</fullName>
    </submittedName>
</protein>
<evidence type="ECO:0000256" key="1">
    <source>
        <dbReference type="SAM" id="MobiDB-lite"/>
    </source>
</evidence>
<reference evidence="2" key="1">
    <citation type="journal article" date="2023" name="bioRxiv">
        <title>Improved chromosome-level genome assembly for marigold (Tagetes erecta).</title>
        <authorList>
            <person name="Jiang F."/>
            <person name="Yuan L."/>
            <person name="Wang S."/>
            <person name="Wang H."/>
            <person name="Xu D."/>
            <person name="Wang A."/>
            <person name="Fan W."/>
        </authorList>
    </citation>
    <scope>NUCLEOTIDE SEQUENCE</scope>
    <source>
        <strain evidence="2">WSJ</strain>
        <tissue evidence="2">Leaf</tissue>
    </source>
</reference>
<feature type="compositionally biased region" description="Polar residues" evidence="1">
    <location>
        <begin position="112"/>
        <end position="148"/>
    </location>
</feature>
<evidence type="ECO:0000313" key="2">
    <source>
        <dbReference type="EMBL" id="KAK1409806.1"/>
    </source>
</evidence>
<feature type="compositionally biased region" description="Low complexity" evidence="1">
    <location>
        <begin position="237"/>
        <end position="264"/>
    </location>
</feature>
<dbReference type="PANTHER" id="PTHR33737:SF21">
    <property type="entry name" value="MICROTUBULE-ASSOCIATED PROTEIN, MAP65_ASE1_PRC1"/>
    <property type="match status" value="1"/>
</dbReference>
<gene>
    <name evidence="2" type="ORF">QVD17_36335</name>
</gene>
<feature type="compositionally biased region" description="Basic and acidic residues" evidence="1">
    <location>
        <begin position="193"/>
        <end position="211"/>
    </location>
</feature>
<feature type="region of interest" description="Disordered" evidence="1">
    <location>
        <begin position="74"/>
        <end position="342"/>
    </location>
</feature>
<dbReference type="InterPro" id="IPR045882">
    <property type="entry name" value="GPT1/2"/>
</dbReference>
<evidence type="ECO:0000313" key="3">
    <source>
        <dbReference type="Proteomes" id="UP001229421"/>
    </source>
</evidence>
<proteinExistence type="predicted"/>
<dbReference type="EMBL" id="JAUHHV010000010">
    <property type="protein sequence ID" value="KAK1409806.1"/>
    <property type="molecule type" value="Genomic_DNA"/>
</dbReference>
<dbReference type="Proteomes" id="UP001229421">
    <property type="component" value="Unassembled WGS sequence"/>
</dbReference>
<organism evidence="2 3">
    <name type="scientific">Tagetes erecta</name>
    <name type="common">African marigold</name>
    <dbReference type="NCBI Taxonomy" id="13708"/>
    <lineage>
        <taxon>Eukaryota</taxon>
        <taxon>Viridiplantae</taxon>
        <taxon>Streptophyta</taxon>
        <taxon>Embryophyta</taxon>
        <taxon>Tracheophyta</taxon>
        <taxon>Spermatophyta</taxon>
        <taxon>Magnoliopsida</taxon>
        <taxon>eudicotyledons</taxon>
        <taxon>Gunneridae</taxon>
        <taxon>Pentapetalae</taxon>
        <taxon>asterids</taxon>
        <taxon>campanulids</taxon>
        <taxon>Asterales</taxon>
        <taxon>Asteraceae</taxon>
        <taxon>Asteroideae</taxon>
        <taxon>Heliantheae alliance</taxon>
        <taxon>Tageteae</taxon>
        <taxon>Tagetes</taxon>
    </lineage>
</organism>
<dbReference type="PANTHER" id="PTHR33737">
    <property type="entry name" value="OS05G0121800 PROTEIN"/>
    <property type="match status" value="1"/>
</dbReference>
<dbReference type="AlphaFoldDB" id="A0AAD8JUG4"/>
<sequence length="401" mass="42755">MTNSNKQTGTEEVNIEMRRSFSWDRAFFTSDGFLAAEELSTMIEGGGDDEDDVKQELQKIEDLETMEAKLFQEIESSTLKSGNKRDSQAKKVTAAGGPHKDAPIKIAPGDSPRNNVKTPTRKSMSPKTGKTNANSPSKTPPGVTTKNKVASVKTRVSRTSPASPVSPGSPGSTSSSANQRSKRSGSVPGRSLVKNEKPSATDALKNNDWKSSKPAVTLMPKTQSTISLKIKPPPVISHPSSPSALFNSSSSSTTQSPSKSSSLSNCTVDQRSKSRGIKGSTVVQQTSKKTLKNHPTGQNSDPNGKHAAATGSTNASNAITVAAANTGSKPHSPKTATHKKQSKGIEHILIISPEVLDLKGKINALRMEIDMHKKERCNKRLNAENGEPNFKTPFAVEESSL</sequence>
<feature type="compositionally biased region" description="Low complexity" evidence="1">
    <location>
        <begin position="307"/>
        <end position="318"/>
    </location>
</feature>
<feature type="region of interest" description="Disordered" evidence="1">
    <location>
        <begin position="380"/>
        <end position="401"/>
    </location>
</feature>
<name>A0AAD8JUG4_TARER</name>
<feature type="compositionally biased region" description="Polar residues" evidence="1">
    <location>
        <begin position="281"/>
        <end position="302"/>
    </location>
</feature>
<dbReference type="GO" id="GO:0008017">
    <property type="term" value="F:microtubule binding"/>
    <property type="evidence" value="ECO:0007669"/>
    <property type="project" value="InterPro"/>
</dbReference>
<keyword evidence="3" id="KW-1185">Reference proteome</keyword>
<accession>A0AAD8JUG4</accession>
<feature type="compositionally biased region" description="Low complexity" evidence="1">
    <location>
        <begin position="159"/>
        <end position="177"/>
    </location>
</feature>